<gene>
    <name evidence="3" type="ORF">H8K33_10235</name>
</gene>
<reference evidence="3 4" key="1">
    <citation type="submission" date="2020-08" db="EMBL/GenBank/DDBJ databases">
        <title>Novel species isolated from subtropical streams in China.</title>
        <authorList>
            <person name="Lu H."/>
        </authorList>
    </citation>
    <scope>NUCLEOTIDE SEQUENCE [LARGE SCALE GENOMIC DNA]</scope>
    <source>
        <strain evidence="3 4">KCTC 52442</strain>
    </source>
</reference>
<feature type="signal peptide" evidence="1">
    <location>
        <begin position="1"/>
        <end position="28"/>
    </location>
</feature>
<comment type="caution">
    <text evidence="3">The sequence shown here is derived from an EMBL/GenBank/DDBJ whole genome shotgun (WGS) entry which is preliminary data.</text>
</comment>
<evidence type="ECO:0000313" key="4">
    <source>
        <dbReference type="Proteomes" id="UP000643610"/>
    </source>
</evidence>
<dbReference type="EMBL" id="JACOFU010000003">
    <property type="protein sequence ID" value="MBC3831886.1"/>
    <property type="molecule type" value="Genomic_DNA"/>
</dbReference>
<dbReference type="Proteomes" id="UP000643610">
    <property type="component" value="Unassembled WGS sequence"/>
</dbReference>
<feature type="chain" id="PRO_5047091233" evidence="1">
    <location>
        <begin position="29"/>
        <end position="250"/>
    </location>
</feature>
<sequence length="250" mass="28462">MKHAKHLNSKFYLMCFLFFIAFCDVSTAQTKQTTINITTEYLYPLNIVDKEGGPIYGQSADKVHELFKRSQLPYQMSVMSWNRAFELARHHADTCVFSTARIKERESWFQWVGPIATGNWAIFGSPDKLGKITRLEDIKQASIGTEVGNVSVPYLSDKGFRLVTSNESATTFKNVALGRIDYATAGDIHGKKIIAENHLEDKVIFLFNYQTSDYYLACHPKMSAETIALLNAKLREMKLDATYKTIDLKY</sequence>
<dbReference type="PANTHER" id="PTHR38834:SF3">
    <property type="entry name" value="SOLUTE-BINDING PROTEIN FAMILY 3_N-TERMINAL DOMAIN-CONTAINING PROTEIN"/>
    <property type="match status" value="1"/>
</dbReference>
<accession>A0ABR6XR47</accession>
<organism evidence="3 4">
    <name type="scientific">Undibacterium amnicola</name>
    <dbReference type="NCBI Taxonomy" id="1834038"/>
    <lineage>
        <taxon>Bacteria</taxon>
        <taxon>Pseudomonadati</taxon>
        <taxon>Pseudomonadota</taxon>
        <taxon>Betaproteobacteria</taxon>
        <taxon>Burkholderiales</taxon>
        <taxon>Oxalobacteraceae</taxon>
        <taxon>Undibacterium</taxon>
    </lineage>
</organism>
<feature type="domain" description="Solute-binding protein family 3/N-terminal" evidence="2">
    <location>
        <begin position="39"/>
        <end position="250"/>
    </location>
</feature>
<dbReference type="SUPFAM" id="SSF53850">
    <property type="entry name" value="Periplasmic binding protein-like II"/>
    <property type="match status" value="1"/>
</dbReference>
<name>A0ABR6XR47_9BURK</name>
<evidence type="ECO:0000256" key="1">
    <source>
        <dbReference type="SAM" id="SignalP"/>
    </source>
</evidence>
<dbReference type="Pfam" id="PF00497">
    <property type="entry name" value="SBP_bac_3"/>
    <property type="match status" value="1"/>
</dbReference>
<keyword evidence="1" id="KW-0732">Signal</keyword>
<keyword evidence="4" id="KW-1185">Reference proteome</keyword>
<dbReference type="Gene3D" id="3.40.190.10">
    <property type="entry name" value="Periplasmic binding protein-like II"/>
    <property type="match status" value="2"/>
</dbReference>
<dbReference type="InterPro" id="IPR001638">
    <property type="entry name" value="Solute-binding_3/MltF_N"/>
</dbReference>
<dbReference type="RefSeq" id="WP_186890912.1">
    <property type="nucleotide sequence ID" value="NZ_JACOFU010000003.1"/>
</dbReference>
<evidence type="ECO:0000313" key="3">
    <source>
        <dbReference type="EMBL" id="MBC3831886.1"/>
    </source>
</evidence>
<protein>
    <submittedName>
        <fullName evidence="3">Transporter substrate-binding domain-containing protein</fullName>
    </submittedName>
</protein>
<evidence type="ECO:0000259" key="2">
    <source>
        <dbReference type="Pfam" id="PF00497"/>
    </source>
</evidence>
<dbReference type="PANTHER" id="PTHR38834">
    <property type="entry name" value="PERIPLASMIC SUBSTRATE BINDING PROTEIN FAMILY 3"/>
    <property type="match status" value="1"/>
</dbReference>
<proteinExistence type="predicted"/>